<dbReference type="GO" id="GO:0016757">
    <property type="term" value="F:glycosyltransferase activity"/>
    <property type="evidence" value="ECO:0007669"/>
    <property type="project" value="InterPro"/>
</dbReference>
<dbReference type="Gene3D" id="3.40.50.2000">
    <property type="entry name" value="Glycogen Phosphorylase B"/>
    <property type="match status" value="2"/>
</dbReference>
<dbReference type="EMBL" id="AGZP01000036">
    <property type="protein sequence ID" value="EKN05754.1"/>
    <property type="molecule type" value="Genomic_DNA"/>
</dbReference>
<feature type="domain" description="Glycosyl transferase family 1" evidence="1">
    <location>
        <begin position="204"/>
        <end position="357"/>
    </location>
</feature>
<dbReference type="PATRIC" id="fig|999419.3.peg.3820"/>
<dbReference type="Proteomes" id="UP000001218">
    <property type="component" value="Unassembled WGS sequence"/>
</dbReference>
<proteinExistence type="predicted"/>
<dbReference type="RefSeq" id="WP_008158702.1">
    <property type="nucleotide sequence ID" value="NZ_JH976469.1"/>
</dbReference>
<dbReference type="InterPro" id="IPR028098">
    <property type="entry name" value="Glyco_trans_4-like_N"/>
</dbReference>
<name>K5YS28_9BACT</name>
<organism evidence="3 4">
    <name type="scientific">Parabacteroides johnsonii CL02T12C29</name>
    <dbReference type="NCBI Taxonomy" id="999419"/>
    <lineage>
        <taxon>Bacteria</taxon>
        <taxon>Pseudomonadati</taxon>
        <taxon>Bacteroidota</taxon>
        <taxon>Bacteroidia</taxon>
        <taxon>Bacteroidales</taxon>
        <taxon>Tannerellaceae</taxon>
        <taxon>Parabacteroides</taxon>
    </lineage>
</organism>
<evidence type="ECO:0000259" key="1">
    <source>
        <dbReference type="Pfam" id="PF00534"/>
    </source>
</evidence>
<evidence type="ECO:0000259" key="2">
    <source>
        <dbReference type="Pfam" id="PF13439"/>
    </source>
</evidence>
<dbReference type="CDD" id="cd03820">
    <property type="entry name" value="GT4_AmsD-like"/>
    <property type="match status" value="1"/>
</dbReference>
<protein>
    <submittedName>
        <fullName evidence="3">Uncharacterized protein</fullName>
    </submittedName>
</protein>
<dbReference type="Pfam" id="PF13439">
    <property type="entry name" value="Glyco_transf_4"/>
    <property type="match status" value="1"/>
</dbReference>
<dbReference type="PANTHER" id="PTHR12526">
    <property type="entry name" value="GLYCOSYLTRANSFERASE"/>
    <property type="match status" value="1"/>
</dbReference>
<sequence>MKIVYCMIDCSLNGGTERTISIQASYFAKHGHEVHIITEEIPEYDKNMYYFSDKIQFHYLDIGYREVDNSISPLKIWRRIKKGQEHKLTLERLLCQLHPDFTISVFGHEVSFLYSIKDGSRKILQYHFSRFARSIEFQYNGVSVSQKLFTAIKEWRKRRFINRYDAFVVLTKEDAKFWGNIRNLYVITNAISFIPEKSSTCLNKQVISVGRLTVQKGYDMLLDAWSRVVSMHPGWKLVIYGKGDDYVKLQVIIQQYKLGDSVHIFPPTRDIVNKYLESSVYVMSSRYEGFPMVLPEAMACGVPCVSFDAPCGPAEIISDGEDGFITPLGDVQRLAEKLSLLMSDDDLRIKMGKNARRNVMRYSVDRIMKQWVDLFEALKGDI</sequence>
<evidence type="ECO:0000313" key="4">
    <source>
        <dbReference type="Proteomes" id="UP000001218"/>
    </source>
</evidence>
<feature type="domain" description="Glycosyltransferase subfamily 4-like N-terminal" evidence="2">
    <location>
        <begin position="14"/>
        <end position="189"/>
    </location>
</feature>
<gene>
    <name evidence="3" type="ORF">HMPREF1077_03735</name>
</gene>
<dbReference type="InterPro" id="IPR001296">
    <property type="entry name" value="Glyco_trans_1"/>
</dbReference>
<dbReference type="AlphaFoldDB" id="K5YS28"/>
<reference evidence="3 4" key="1">
    <citation type="submission" date="2012-02" db="EMBL/GenBank/DDBJ databases">
        <title>The Genome Sequence of Parabacteroides johnsonii CL02T12C29.</title>
        <authorList>
            <consortium name="The Broad Institute Genome Sequencing Platform"/>
            <person name="Earl A."/>
            <person name="Ward D."/>
            <person name="Feldgarden M."/>
            <person name="Gevers D."/>
            <person name="Zitomersky N.L."/>
            <person name="Coyne M.J."/>
            <person name="Comstock L.E."/>
            <person name="Young S.K."/>
            <person name="Zeng Q."/>
            <person name="Gargeya S."/>
            <person name="Fitzgerald M."/>
            <person name="Haas B."/>
            <person name="Abouelleil A."/>
            <person name="Alvarado L."/>
            <person name="Arachchi H.M."/>
            <person name="Berlin A."/>
            <person name="Chapman S.B."/>
            <person name="Gearin G."/>
            <person name="Goldberg J."/>
            <person name="Griggs A."/>
            <person name="Gujja S."/>
            <person name="Hansen M."/>
            <person name="Heiman D."/>
            <person name="Howarth C."/>
            <person name="Larimer J."/>
            <person name="Lui A."/>
            <person name="MacDonald P.J.P."/>
            <person name="McCowen C."/>
            <person name="Montmayeur A."/>
            <person name="Murphy C."/>
            <person name="Neiman D."/>
            <person name="Pearson M."/>
            <person name="Priest M."/>
            <person name="Roberts A."/>
            <person name="Saif S."/>
            <person name="Shea T."/>
            <person name="Sisk P."/>
            <person name="Stolte C."/>
            <person name="Sykes S."/>
            <person name="Wortman J."/>
            <person name="Nusbaum C."/>
            <person name="Birren B."/>
        </authorList>
    </citation>
    <scope>NUCLEOTIDE SEQUENCE [LARGE SCALE GENOMIC DNA]</scope>
    <source>
        <strain evidence="3 4">CL02T12C29</strain>
    </source>
</reference>
<dbReference type="HOGENOM" id="CLU_009583_0_0_10"/>
<evidence type="ECO:0000313" key="3">
    <source>
        <dbReference type="EMBL" id="EKN05754.1"/>
    </source>
</evidence>
<dbReference type="SUPFAM" id="SSF53756">
    <property type="entry name" value="UDP-Glycosyltransferase/glycogen phosphorylase"/>
    <property type="match status" value="1"/>
</dbReference>
<accession>K5YS28</accession>
<dbReference type="OrthoDB" id="9811239at2"/>
<dbReference type="PANTHER" id="PTHR12526:SF630">
    <property type="entry name" value="GLYCOSYLTRANSFERASE"/>
    <property type="match status" value="1"/>
</dbReference>
<comment type="caution">
    <text evidence="3">The sequence shown here is derived from an EMBL/GenBank/DDBJ whole genome shotgun (WGS) entry which is preliminary data.</text>
</comment>
<dbReference type="eggNOG" id="COG0438">
    <property type="taxonomic scope" value="Bacteria"/>
</dbReference>
<dbReference type="Pfam" id="PF00534">
    <property type="entry name" value="Glycos_transf_1"/>
    <property type="match status" value="1"/>
</dbReference>